<dbReference type="InterPro" id="IPR007372">
    <property type="entry name" value="Lipid/polyisoprenoid-bd_YceI"/>
</dbReference>
<dbReference type="InterPro" id="IPR036761">
    <property type="entry name" value="TTHA0802/YceI-like_sf"/>
</dbReference>
<dbReference type="STRING" id="1610489.SAMN06295981_0592"/>
<dbReference type="SMART" id="SM00867">
    <property type="entry name" value="YceI"/>
    <property type="match status" value="1"/>
</dbReference>
<evidence type="ECO:0000256" key="1">
    <source>
        <dbReference type="ARBA" id="ARBA00008812"/>
    </source>
</evidence>
<dbReference type="RefSeq" id="WP_085548726.1">
    <property type="nucleotide sequence ID" value="NZ_FXAR01000001.1"/>
</dbReference>
<comment type="similarity">
    <text evidence="1">Belongs to the UPF0312 family.</text>
</comment>
<dbReference type="AlphaFoldDB" id="A0A1X7IB51"/>
<protein>
    <submittedName>
        <fullName evidence="3">Polyisoprenoid-binding protein YceI</fullName>
    </submittedName>
</protein>
<sequence>MARYILDPVMSQVAFEVRHAMITRVRGLFTSFDASLDDDAVAATLDVSSLNSGVRFRDEHLLAADFFDVAQFPEITFRSTGIERDGDGDRARVHGELTVKGRTQTVTLDVIDIAEADVPVPETGEIEHRLGFRASTTVDRKDFGLDFHAELPGGGLLLSDEVRIEIDGSAVRQD</sequence>
<gene>
    <name evidence="3" type="ORF">SAMN06295981_0592</name>
</gene>
<dbReference type="OrthoDB" id="9811006at2"/>
<reference evidence="4" key="1">
    <citation type="submission" date="2017-04" db="EMBL/GenBank/DDBJ databases">
        <authorList>
            <person name="Varghese N."/>
            <person name="Submissions S."/>
        </authorList>
    </citation>
    <scope>NUCLEOTIDE SEQUENCE [LARGE SCALE GENOMIC DNA]</scope>
    <source>
        <strain evidence="4">VDS</strain>
    </source>
</reference>
<dbReference type="SUPFAM" id="SSF101874">
    <property type="entry name" value="YceI-like"/>
    <property type="match status" value="1"/>
</dbReference>
<dbReference type="EMBL" id="FXAR01000001">
    <property type="protein sequence ID" value="SMG11498.1"/>
    <property type="molecule type" value="Genomic_DNA"/>
</dbReference>
<dbReference type="PANTHER" id="PTHR34406:SF1">
    <property type="entry name" value="PROTEIN YCEI"/>
    <property type="match status" value="1"/>
</dbReference>
<organism evidence="3 4">
    <name type="scientific">Corynebacterium pollutisoli</name>
    <dbReference type="NCBI Taxonomy" id="1610489"/>
    <lineage>
        <taxon>Bacteria</taxon>
        <taxon>Bacillati</taxon>
        <taxon>Actinomycetota</taxon>
        <taxon>Actinomycetes</taxon>
        <taxon>Mycobacteriales</taxon>
        <taxon>Corynebacteriaceae</taxon>
        <taxon>Corynebacterium</taxon>
    </lineage>
</organism>
<keyword evidence="4" id="KW-1185">Reference proteome</keyword>
<accession>A0A1X7IB51</accession>
<evidence type="ECO:0000313" key="3">
    <source>
        <dbReference type="EMBL" id="SMG11498.1"/>
    </source>
</evidence>
<dbReference type="PANTHER" id="PTHR34406">
    <property type="entry name" value="PROTEIN YCEI"/>
    <property type="match status" value="1"/>
</dbReference>
<dbReference type="Proteomes" id="UP000193309">
    <property type="component" value="Unassembled WGS sequence"/>
</dbReference>
<name>A0A1X7IB51_9CORY</name>
<feature type="domain" description="Lipid/polyisoprenoid-binding YceI-like" evidence="2">
    <location>
        <begin position="3"/>
        <end position="171"/>
    </location>
</feature>
<evidence type="ECO:0000313" key="4">
    <source>
        <dbReference type="Proteomes" id="UP000193309"/>
    </source>
</evidence>
<proteinExistence type="inferred from homology"/>
<dbReference type="Pfam" id="PF04264">
    <property type="entry name" value="YceI"/>
    <property type="match status" value="1"/>
</dbReference>
<dbReference type="Gene3D" id="2.40.128.110">
    <property type="entry name" value="Lipid/polyisoprenoid-binding, YceI-like"/>
    <property type="match status" value="1"/>
</dbReference>
<evidence type="ECO:0000259" key="2">
    <source>
        <dbReference type="SMART" id="SM00867"/>
    </source>
</evidence>